<evidence type="ECO:0000256" key="1">
    <source>
        <dbReference type="ARBA" id="ARBA00004123"/>
    </source>
</evidence>
<dbReference type="InterPro" id="IPR010301">
    <property type="entry name" value="RRP1"/>
</dbReference>
<evidence type="ECO:0000256" key="4">
    <source>
        <dbReference type="SAM" id="MobiDB-lite"/>
    </source>
</evidence>
<proteinExistence type="inferred from homology"/>
<accession>A0A7J7INJ2</accession>
<gene>
    <name evidence="5" type="primary">RRP1</name>
    <name evidence="5" type="ORF">F1559_001967</name>
</gene>
<evidence type="ECO:0000313" key="6">
    <source>
        <dbReference type="Proteomes" id="UP000530660"/>
    </source>
</evidence>
<protein>
    <submittedName>
        <fullName evidence="5">Ribosomal RNA-processing protein 1</fullName>
    </submittedName>
</protein>
<dbReference type="AlphaFoldDB" id="A0A7J7INJ2"/>
<dbReference type="EMBL" id="VWRR01000004">
    <property type="protein sequence ID" value="KAF6004117.1"/>
    <property type="molecule type" value="Genomic_DNA"/>
</dbReference>
<dbReference type="GO" id="GO:0006364">
    <property type="term" value="P:rRNA processing"/>
    <property type="evidence" value="ECO:0007669"/>
    <property type="project" value="InterPro"/>
</dbReference>
<evidence type="ECO:0000313" key="5">
    <source>
        <dbReference type="EMBL" id="KAF6004117.1"/>
    </source>
</evidence>
<name>A0A7J7INJ2_9RHOD</name>
<feature type="compositionally biased region" description="Basic residues" evidence="4">
    <location>
        <begin position="265"/>
        <end position="286"/>
    </location>
</feature>
<comment type="caution">
    <text evidence="5">The sequence shown here is derived from an EMBL/GenBank/DDBJ whole genome shotgun (WGS) entry which is preliminary data.</text>
</comment>
<reference evidence="5 6" key="1">
    <citation type="journal article" date="2020" name="J. Phycol.">
        <title>Comparative genome analysis reveals Cyanidiococcus gen. nov., a new extremophilic red algal genus sister to Cyanidioschyzon (Cyanidioschyzonaceae, Rhodophyta).</title>
        <authorList>
            <person name="Liu S.-L."/>
            <person name="Chiang Y.-R."/>
            <person name="Yoon H.S."/>
            <person name="Fu H.-Y."/>
        </authorList>
    </citation>
    <scope>NUCLEOTIDE SEQUENCE [LARGE SCALE GENOMIC DNA]</scope>
    <source>
        <strain evidence="5 6">THAL066</strain>
    </source>
</reference>
<keyword evidence="3" id="KW-0539">Nucleus</keyword>
<dbReference type="GO" id="GO:0030688">
    <property type="term" value="C:preribosome, small subunit precursor"/>
    <property type="evidence" value="ECO:0007669"/>
    <property type="project" value="InterPro"/>
</dbReference>
<comment type="subcellular location">
    <subcellularLocation>
        <location evidence="1">Nucleus</location>
    </subcellularLocation>
</comment>
<dbReference type="Proteomes" id="UP000530660">
    <property type="component" value="Unassembled WGS sequence"/>
</dbReference>
<feature type="region of interest" description="Disordered" evidence="4">
    <location>
        <begin position="260"/>
        <end position="286"/>
    </location>
</feature>
<organism evidence="5 6">
    <name type="scientific">Cyanidiococcus yangmingshanensis</name>
    <dbReference type="NCBI Taxonomy" id="2690220"/>
    <lineage>
        <taxon>Eukaryota</taxon>
        <taxon>Rhodophyta</taxon>
        <taxon>Bangiophyceae</taxon>
        <taxon>Cyanidiales</taxon>
        <taxon>Cyanidiaceae</taxon>
        <taxon>Cyanidiococcus</taxon>
    </lineage>
</organism>
<dbReference type="Pfam" id="PF05997">
    <property type="entry name" value="Nop52"/>
    <property type="match status" value="1"/>
</dbReference>
<keyword evidence="6" id="KW-1185">Reference proteome</keyword>
<sequence>MRRLWRALYYLLWFADSPPLIDRTIERLCSWMRVSVDTWLYFQVLWETVCRYWLEIDHLRLDKYYALLNRALGMAFEEWRHLARIIEQVVLGPVAGTSTTQTLNDSPNALGVALHLCDKWLDTVLLQTPGGPRTLTFMSNSDRPADLVMEPFLRLYVAESERASVLQLRNRKLLMQRAFDRIWQPLVRPPPSPPLSTGEHSKHPVYLTDTEHRQQLATRLFKRAAGASVPPLGRKLAYACVRWLHREADSPMSDKNIIGRVMNTRQRRRRRRGRGRQRRGRHHLRS</sequence>
<evidence type="ECO:0000256" key="3">
    <source>
        <dbReference type="ARBA" id="ARBA00023242"/>
    </source>
</evidence>
<dbReference type="GO" id="GO:0005634">
    <property type="term" value="C:nucleus"/>
    <property type="evidence" value="ECO:0007669"/>
    <property type="project" value="UniProtKB-SubCell"/>
</dbReference>
<evidence type="ECO:0000256" key="2">
    <source>
        <dbReference type="ARBA" id="ARBA00006374"/>
    </source>
</evidence>
<comment type="similarity">
    <text evidence="2">Belongs to the RRP1 family.</text>
</comment>
<dbReference type="OrthoDB" id="2019504at2759"/>